<dbReference type="UniPathway" id="UPA00068">
    <property type="reaction ID" value="UER00107"/>
</dbReference>
<keyword evidence="12" id="KW-1185">Reference proteome</keyword>
<dbReference type="Gene3D" id="3.40.1160.10">
    <property type="entry name" value="Acetylglutamate kinase-like"/>
    <property type="match status" value="1"/>
</dbReference>
<comment type="function">
    <text evidence="9">Catalyzes the ATP-dependent phosphorylation of N-acetyl-L-glutamate.</text>
</comment>
<evidence type="ECO:0000259" key="10">
    <source>
        <dbReference type="Pfam" id="PF00696"/>
    </source>
</evidence>
<keyword evidence="4 9" id="KW-0808">Transferase</keyword>
<dbReference type="GO" id="GO:0005737">
    <property type="term" value="C:cytoplasm"/>
    <property type="evidence" value="ECO:0007669"/>
    <property type="project" value="UniProtKB-SubCell"/>
</dbReference>
<feature type="site" description="Transition state stabilizer" evidence="9">
    <location>
        <position position="7"/>
    </location>
</feature>
<accession>A0A2N5M7P1</accession>
<feature type="site" description="Transition state stabilizer" evidence="9">
    <location>
        <position position="214"/>
    </location>
</feature>
<keyword evidence="3 9" id="KW-0028">Amino-acid biosynthesis</keyword>
<dbReference type="InterPro" id="IPR036393">
    <property type="entry name" value="AceGlu_kinase-like_sf"/>
</dbReference>
<dbReference type="HAMAP" id="MF_00082">
    <property type="entry name" value="ArgB"/>
    <property type="match status" value="1"/>
</dbReference>
<dbReference type="AlphaFoldDB" id="A0A2N5M7P1"/>
<feature type="binding site" evidence="9">
    <location>
        <position position="155"/>
    </location>
    <ligand>
        <name>substrate</name>
    </ligand>
</feature>
<evidence type="ECO:0000256" key="1">
    <source>
        <dbReference type="ARBA" id="ARBA00004828"/>
    </source>
</evidence>
<sequence>MKVIVIKCGGSILNSLSEDFYISIQSLKESGFYPVFVHGGGPDINETLDLYNIEPEFKDGLRKTTHEVMHIVELVLSGKTNRTFVNLLETRGLKALGLNGSDCSILQADFVDRESLGQVGKVISVNKNLLESVLEIGCTPVITPIASGPDGQKLNVNADMAAGAVANALNAEMCVFITDVDGVLKDGKLLKELTVQEALKLIEEGTVYGGMKPKVETALTVLSQGANRVMIASGKNKFYEQDSFIGTAFTEQEIYMKGAAK</sequence>
<reference evidence="11 12" key="1">
    <citation type="submission" date="2017-11" db="EMBL/GenBank/DDBJ databases">
        <title>Comparitive Functional Genomics of Dry Heat Resistant strains isolated from the Viking Spacecraft.</title>
        <authorList>
            <person name="Seuylemezian A."/>
            <person name="Cooper K."/>
            <person name="Vaishampayan P."/>
        </authorList>
    </citation>
    <scope>NUCLEOTIDE SEQUENCE [LARGE SCALE GENOMIC DNA]</scope>
    <source>
        <strain evidence="11 12">V1-29</strain>
    </source>
</reference>
<dbReference type="InterPro" id="IPR001048">
    <property type="entry name" value="Asp/Glu/Uridylate_kinase"/>
</dbReference>
<evidence type="ECO:0000313" key="12">
    <source>
        <dbReference type="Proteomes" id="UP000234748"/>
    </source>
</evidence>
<evidence type="ECO:0000256" key="2">
    <source>
        <dbReference type="ARBA" id="ARBA00022571"/>
    </source>
</evidence>
<comment type="subcellular location">
    <subcellularLocation>
        <location evidence="9">Cytoplasm</location>
    </subcellularLocation>
</comment>
<evidence type="ECO:0000256" key="6">
    <source>
        <dbReference type="ARBA" id="ARBA00022777"/>
    </source>
</evidence>
<comment type="catalytic activity">
    <reaction evidence="8 9">
        <text>N-acetyl-L-glutamate + ATP = N-acetyl-L-glutamyl 5-phosphate + ADP</text>
        <dbReference type="Rhea" id="RHEA:14629"/>
        <dbReference type="ChEBI" id="CHEBI:30616"/>
        <dbReference type="ChEBI" id="CHEBI:44337"/>
        <dbReference type="ChEBI" id="CHEBI:57936"/>
        <dbReference type="ChEBI" id="CHEBI:456216"/>
        <dbReference type="EC" id="2.7.2.8"/>
    </reaction>
</comment>
<organism evidence="11 12">
    <name type="scientific">Peribacillus deserti</name>
    <dbReference type="NCBI Taxonomy" id="673318"/>
    <lineage>
        <taxon>Bacteria</taxon>
        <taxon>Bacillati</taxon>
        <taxon>Bacillota</taxon>
        <taxon>Bacilli</taxon>
        <taxon>Bacillales</taxon>
        <taxon>Bacillaceae</taxon>
        <taxon>Peribacillus</taxon>
    </lineage>
</organism>
<evidence type="ECO:0000256" key="5">
    <source>
        <dbReference type="ARBA" id="ARBA00022741"/>
    </source>
</evidence>
<keyword evidence="6 9" id="KW-0418">Kinase</keyword>
<keyword evidence="5 9" id="KW-0547">Nucleotide-binding</keyword>
<gene>
    <name evidence="9 11" type="primary">argB</name>
    <name evidence="11" type="ORF">CUU66_07970</name>
</gene>
<keyword evidence="2 9" id="KW-0055">Arginine biosynthesis</keyword>
<keyword evidence="7 9" id="KW-0067">ATP-binding</keyword>
<dbReference type="EMBL" id="PGUY01000022">
    <property type="protein sequence ID" value="PLT30398.1"/>
    <property type="molecule type" value="Genomic_DNA"/>
</dbReference>
<evidence type="ECO:0000256" key="7">
    <source>
        <dbReference type="ARBA" id="ARBA00022840"/>
    </source>
</evidence>
<comment type="similarity">
    <text evidence="9">Belongs to the acetylglutamate kinase family. ArgB subfamily.</text>
</comment>
<dbReference type="InterPro" id="IPR004662">
    <property type="entry name" value="AcgluKinase_fam"/>
</dbReference>
<dbReference type="CDD" id="cd04238">
    <property type="entry name" value="AAK_NAGK-like"/>
    <property type="match status" value="1"/>
</dbReference>
<feature type="domain" description="Aspartate/glutamate/uridylate kinase" evidence="10">
    <location>
        <begin position="2"/>
        <end position="233"/>
    </location>
</feature>
<dbReference type="PIRSF" id="PIRSF000728">
    <property type="entry name" value="NAGK"/>
    <property type="match status" value="1"/>
</dbReference>
<dbReference type="GO" id="GO:0042450">
    <property type="term" value="P:L-arginine biosynthetic process via ornithine"/>
    <property type="evidence" value="ECO:0007669"/>
    <property type="project" value="UniProtKB-UniRule"/>
</dbReference>
<protein>
    <recommendedName>
        <fullName evidence="9">Acetylglutamate kinase</fullName>
        <ecNumber evidence="9">2.7.2.8</ecNumber>
    </recommendedName>
    <alternativeName>
        <fullName evidence="9">N-acetyl-L-glutamate 5-phosphotransferase</fullName>
    </alternativeName>
    <alternativeName>
        <fullName evidence="9">NAG kinase</fullName>
        <shortName evidence="9">NAGK</shortName>
    </alternativeName>
</protein>
<comment type="caution">
    <text evidence="11">The sequence shown here is derived from an EMBL/GenBank/DDBJ whole genome shotgun (WGS) entry which is preliminary data.</text>
</comment>
<comment type="pathway">
    <text evidence="1 9">Amino-acid biosynthesis; L-arginine biosynthesis; N(2)-acetyl-L-ornithine from L-glutamate: step 2/4.</text>
</comment>
<dbReference type="SUPFAM" id="SSF53633">
    <property type="entry name" value="Carbamate kinase-like"/>
    <property type="match status" value="1"/>
</dbReference>
<dbReference type="InterPro" id="IPR037528">
    <property type="entry name" value="ArgB"/>
</dbReference>
<dbReference type="Pfam" id="PF00696">
    <property type="entry name" value="AA_kinase"/>
    <property type="match status" value="1"/>
</dbReference>
<dbReference type="EC" id="2.7.2.8" evidence="9"/>
<dbReference type="GO" id="GO:0003991">
    <property type="term" value="F:acetylglutamate kinase activity"/>
    <property type="evidence" value="ECO:0007669"/>
    <property type="project" value="UniProtKB-UniRule"/>
</dbReference>
<evidence type="ECO:0000256" key="8">
    <source>
        <dbReference type="ARBA" id="ARBA00048141"/>
    </source>
</evidence>
<feature type="binding site" evidence="9">
    <location>
        <begin position="40"/>
        <end position="41"/>
    </location>
    <ligand>
        <name>substrate</name>
    </ligand>
</feature>
<dbReference type="FunFam" id="3.40.1160.10:FF:000004">
    <property type="entry name" value="Acetylglutamate kinase"/>
    <property type="match status" value="1"/>
</dbReference>
<evidence type="ECO:0000256" key="9">
    <source>
        <dbReference type="HAMAP-Rule" id="MF_00082"/>
    </source>
</evidence>
<dbReference type="OrthoDB" id="9803155at2"/>
<proteinExistence type="inferred from homology"/>
<dbReference type="PANTHER" id="PTHR23342">
    <property type="entry name" value="N-ACETYLGLUTAMATE SYNTHASE"/>
    <property type="match status" value="1"/>
</dbReference>
<dbReference type="GO" id="GO:0005524">
    <property type="term" value="F:ATP binding"/>
    <property type="evidence" value="ECO:0007669"/>
    <property type="project" value="UniProtKB-UniRule"/>
</dbReference>
<evidence type="ECO:0000256" key="4">
    <source>
        <dbReference type="ARBA" id="ARBA00022679"/>
    </source>
</evidence>
<dbReference type="NCBIfam" id="TIGR00761">
    <property type="entry name" value="argB"/>
    <property type="match status" value="1"/>
</dbReference>
<dbReference type="Proteomes" id="UP000234748">
    <property type="component" value="Unassembled WGS sequence"/>
</dbReference>
<keyword evidence="9" id="KW-0963">Cytoplasm</keyword>
<evidence type="ECO:0000313" key="11">
    <source>
        <dbReference type="EMBL" id="PLT30398.1"/>
    </source>
</evidence>
<feature type="binding site" evidence="9">
    <location>
        <position position="62"/>
    </location>
    <ligand>
        <name>substrate</name>
    </ligand>
</feature>
<dbReference type="RefSeq" id="WP_101641151.1">
    <property type="nucleotide sequence ID" value="NZ_PGUY01000022.1"/>
</dbReference>
<dbReference type="PANTHER" id="PTHR23342:SF0">
    <property type="entry name" value="N-ACETYLGLUTAMATE SYNTHASE, MITOCHONDRIAL"/>
    <property type="match status" value="1"/>
</dbReference>
<evidence type="ECO:0000256" key="3">
    <source>
        <dbReference type="ARBA" id="ARBA00022605"/>
    </source>
</evidence>
<name>A0A2N5M7P1_9BACI</name>